<evidence type="ECO:0000313" key="2">
    <source>
        <dbReference type="Proteomes" id="UP000253204"/>
    </source>
</evidence>
<dbReference type="EMBL" id="QPIJ01000089">
    <property type="protein sequence ID" value="RCV85862.1"/>
    <property type="molecule type" value="Genomic_DNA"/>
</dbReference>
<accession>A0A368TNM5</accession>
<organism evidence="1 2">
    <name type="scientific">Vreelandella rituensis</name>
    <dbReference type="NCBI Taxonomy" id="2282306"/>
    <lineage>
        <taxon>Bacteria</taxon>
        <taxon>Pseudomonadati</taxon>
        <taxon>Pseudomonadota</taxon>
        <taxon>Gammaproteobacteria</taxon>
        <taxon>Oceanospirillales</taxon>
        <taxon>Halomonadaceae</taxon>
        <taxon>Vreelandella</taxon>
    </lineage>
</organism>
<keyword evidence="2" id="KW-1185">Reference proteome</keyword>
<name>A0A368TNM5_9GAMM</name>
<protein>
    <submittedName>
        <fullName evidence="1">Uncharacterized protein</fullName>
    </submittedName>
</protein>
<gene>
    <name evidence="1" type="ORF">DU506_19890</name>
</gene>
<sequence>MVLAGWDIKACLLEEVASAILLDQKRRNAHERVWIEHFNNLGQADLNVQMAPVGHPNGTSHPYKVMRAHINYLQGLLSGHNIPFTRFD</sequence>
<dbReference type="Proteomes" id="UP000253204">
    <property type="component" value="Unassembled WGS sequence"/>
</dbReference>
<evidence type="ECO:0000313" key="1">
    <source>
        <dbReference type="EMBL" id="RCV85862.1"/>
    </source>
</evidence>
<reference evidence="1 2" key="1">
    <citation type="submission" date="2018-07" db="EMBL/GenBank/DDBJ databases">
        <title>Halomonas rutogse sp. nov., isolated from Lake TangqianCo on Tibetan Plateau.</title>
        <authorList>
            <person name="Lu H."/>
            <person name="Xing P."/>
            <person name="Wu Q."/>
        </authorList>
    </citation>
    <scope>NUCLEOTIDE SEQUENCE [LARGE SCALE GENOMIC DNA]</scope>
    <source>
        <strain evidence="1 2">TQ8S</strain>
    </source>
</reference>
<proteinExistence type="predicted"/>
<comment type="caution">
    <text evidence="1">The sequence shown here is derived from an EMBL/GenBank/DDBJ whole genome shotgun (WGS) entry which is preliminary data.</text>
</comment>
<dbReference type="AlphaFoldDB" id="A0A368TNM5"/>